<dbReference type="SUPFAM" id="SSF56112">
    <property type="entry name" value="Protein kinase-like (PK-like)"/>
    <property type="match status" value="1"/>
</dbReference>
<dbReference type="EMBL" id="SNRW01011130">
    <property type="protein sequence ID" value="KAA6375572.1"/>
    <property type="molecule type" value="Genomic_DNA"/>
</dbReference>
<dbReference type="PANTHER" id="PTHR43671">
    <property type="entry name" value="SERINE/THREONINE-PROTEIN KINASE NEK"/>
    <property type="match status" value="1"/>
</dbReference>
<feature type="domain" description="Protein kinase" evidence="6">
    <location>
        <begin position="53"/>
        <end position="308"/>
    </location>
</feature>
<dbReference type="OrthoDB" id="1668230at2759"/>
<evidence type="ECO:0000256" key="5">
    <source>
        <dbReference type="ARBA" id="ARBA00022840"/>
    </source>
</evidence>
<dbReference type="EC" id="2.7.11.1" evidence="1"/>
<dbReference type="InterPro" id="IPR011009">
    <property type="entry name" value="Kinase-like_dom_sf"/>
</dbReference>
<dbReference type="Gene3D" id="1.10.510.10">
    <property type="entry name" value="Transferase(Phosphotransferase) domain 1"/>
    <property type="match status" value="1"/>
</dbReference>
<name>A0A5J4UZJ1_9EUKA</name>
<proteinExistence type="predicted"/>
<keyword evidence="5" id="KW-0067">ATP-binding</keyword>
<gene>
    <name evidence="7" type="ORF">EZS28_028901</name>
</gene>
<organism evidence="7 8">
    <name type="scientific">Streblomastix strix</name>
    <dbReference type="NCBI Taxonomy" id="222440"/>
    <lineage>
        <taxon>Eukaryota</taxon>
        <taxon>Metamonada</taxon>
        <taxon>Preaxostyla</taxon>
        <taxon>Oxymonadida</taxon>
        <taxon>Streblomastigidae</taxon>
        <taxon>Streblomastix</taxon>
    </lineage>
</organism>
<keyword evidence="3" id="KW-0547">Nucleotide-binding</keyword>
<evidence type="ECO:0000256" key="3">
    <source>
        <dbReference type="ARBA" id="ARBA00022741"/>
    </source>
</evidence>
<dbReference type="GO" id="GO:0004674">
    <property type="term" value="F:protein serine/threonine kinase activity"/>
    <property type="evidence" value="ECO:0007669"/>
    <property type="project" value="UniProtKB-EC"/>
</dbReference>
<dbReference type="SMART" id="SM00220">
    <property type="entry name" value="S_TKc"/>
    <property type="match status" value="1"/>
</dbReference>
<dbReference type="InterPro" id="IPR008271">
    <property type="entry name" value="Ser/Thr_kinase_AS"/>
</dbReference>
<accession>A0A5J4UZJ1</accession>
<dbReference type="Pfam" id="PF00069">
    <property type="entry name" value="Pkinase"/>
    <property type="match status" value="1"/>
</dbReference>
<evidence type="ECO:0000313" key="8">
    <source>
        <dbReference type="Proteomes" id="UP000324800"/>
    </source>
</evidence>
<dbReference type="InterPro" id="IPR000719">
    <property type="entry name" value="Prot_kinase_dom"/>
</dbReference>
<dbReference type="PROSITE" id="PS00108">
    <property type="entry name" value="PROTEIN_KINASE_ST"/>
    <property type="match status" value="1"/>
</dbReference>
<protein>
    <recommendedName>
        <fullName evidence="1">non-specific serine/threonine protein kinase</fullName>
        <ecNumber evidence="1">2.7.11.1</ecNumber>
    </recommendedName>
</protein>
<dbReference type="PANTHER" id="PTHR43671:SF13">
    <property type="entry name" value="SERINE_THREONINE-PROTEIN KINASE NEK2"/>
    <property type="match status" value="1"/>
</dbReference>
<dbReference type="PROSITE" id="PS50011">
    <property type="entry name" value="PROTEIN_KINASE_DOM"/>
    <property type="match status" value="1"/>
</dbReference>
<comment type="caution">
    <text evidence="7">The sequence shown here is derived from an EMBL/GenBank/DDBJ whole genome shotgun (WGS) entry which is preliminary data.</text>
</comment>
<evidence type="ECO:0000256" key="1">
    <source>
        <dbReference type="ARBA" id="ARBA00012513"/>
    </source>
</evidence>
<evidence type="ECO:0000313" key="7">
    <source>
        <dbReference type="EMBL" id="KAA6375572.1"/>
    </source>
</evidence>
<dbReference type="GO" id="GO:0005524">
    <property type="term" value="F:ATP binding"/>
    <property type="evidence" value="ECO:0007669"/>
    <property type="project" value="UniProtKB-KW"/>
</dbReference>
<sequence>MDPLKRLTTKELMENENIKRLIETQEQRLNDQNQKRYADIFELPTGQHVYNDFDIFDELNGGYFGRVLLVRLKNSGQIYLMKRLPYMKQDDKHKADDEIVVLKQLQSKYTVRLFEAFPFDIDICLIEEYYQKGDMRRKIYEIQKLSNEERIKICLKFMYQILMGVNMLHSKNIIHRDIKPENIYIDNNGNAILGDFGLAKNIGSHSYVKVAGTELYTAPEAFLQDKMFLESDIFSAGITFFEMLTGNHPFKKDEYENFETTLKKIKNGQSDQLPDWVPVDLKRIVMNMIHVDYERRPSAEQILNSNLMKIQVEIENANQ</sequence>
<keyword evidence="4 7" id="KW-0418">Kinase</keyword>
<dbReference type="AlphaFoldDB" id="A0A5J4UZJ1"/>
<dbReference type="Proteomes" id="UP000324800">
    <property type="component" value="Unassembled WGS sequence"/>
</dbReference>
<reference evidence="7 8" key="1">
    <citation type="submission" date="2019-03" db="EMBL/GenBank/DDBJ databases">
        <title>Single cell metagenomics reveals metabolic interactions within the superorganism composed of flagellate Streblomastix strix and complex community of Bacteroidetes bacteria on its surface.</title>
        <authorList>
            <person name="Treitli S.C."/>
            <person name="Kolisko M."/>
            <person name="Husnik F."/>
            <person name="Keeling P."/>
            <person name="Hampl V."/>
        </authorList>
    </citation>
    <scope>NUCLEOTIDE SEQUENCE [LARGE SCALE GENOMIC DNA]</scope>
    <source>
        <strain evidence="7">ST1C</strain>
    </source>
</reference>
<dbReference type="InterPro" id="IPR050660">
    <property type="entry name" value="NEK_Ser/Thr_kinase"/>
</dbReference>
<keyword evidence="2" id="KW-0808">Transferase</keyword>
<evidence type="ECO:0000256" key="4">
    <source>
        <dbReference type="ARBA" id="ARBA00022777"/>
    </source>
</evidence>
<evidence type="ECO:0000256" key="2">
    <source>
        <dbReference type="ARBA" id="ARBA00022679"/>
    </source>
</evidence>
<evidence type="ECO:0000259" key="6">
    <source>
        <dbReference type="PROSITE" id="PS50011"/>
    </source>
</evidence>